<dbReference type="InterPro" id="IPR011992">
    <property type="entry name" value="EF-hand-dom_pair"/>
</dbReference>
<dbReference type="GO" id="GO:0048306">
    <property type="term" value="F:calcium-dependent protein binding"/>
    <property type="evidence" value="ECO:0007669"/>
    <property type="project" value="TreeGrafter"/>
</dbReference>
<dbReference type="STRING" id="137246.A0A401TGS4"/>
<dbReference type="AlphaFoldDB" id="A0A401TGS4"/>
<dbReference type="PANTHER" id="PTHR11639">
    <property type="entry name" value="S100 CALCIUM-BINDING PROTEIN"/>
    <property type="match status" value="1"/>
</dbReference>
<dbReference type="OMA" id="LAFIRVH"/>
<dbReference type="GO" id="GO:0005509">
    <property type="term" value="F:calcium ion binding"/>
    <property type="evidence" value="ECO:0007669"/>
    <property type="project" value="TreeGrafter"/>
</dbReference>
<dbReference type="Gene3D" id="1.10.238.10">
    <property type="entry name" value="EF-hand"/>
    <property type="match status" value="1"/>
</dbReference>
<feature type="non-terminal residue" evidence="3">
    <location>
        <position position="1"/>
    </location>
</feature>
<comment type="caution">
    <text evidence="3">The sequence shown here is derived from an EMBL/GenBank/DDBJ whole genome shotgun (WGS) entry which is preliminary data.</text>
</comment>
<dbReference type="InterPro" id="IPR034325">
    <property type="entry name" value="S-100_dom"/>
</dbReference>
<dbReference type="PANTHER" id="PTHR11639:SF134">
    <property type="entry name" value="PROTEIN S100-A1-RELATED"/>
    <property type="match status" value="1"/>
</dbReference>
<dbReference type="SMART" id="SM01394">
    <property type="entry name" value="S_100"/>
    <property type="match status" value="1"/>
</dbReference>
<evidence type="ECO:0000256" key="1">
    <source>
        <dbReference type="ARBA" id="ARBA00007323"/>
    </source>
</evidence>
<name>A0A401TGS4_CHIPU</name>
<evidence type="ECO:0000313" key="4">
    <source>
        <dbReference type="Proteomes" id="UP000287033"/>
    </source>
</evidence>
<dbReference type="InterPro" id="IPR013787">
    <property type="entry name" value="S100_Ca-bd_sub"/>
</dbReference>
<dbReference type="Pfam" id="PF01023">
    <property type="entry name" value="S_100"/>
    <property type="match status" value="1"/>
</dbReference>
<dbReference type="OrthoDB" id="8881129at2759"/>
<sequence length="80" mass="9224">NWQHSPHSLQLHLSHRHHFKMLSQLESAMDNIIKVFYKYSGKEGDKYTLTKAELKDLLKGELEAFLKVNNNISTSIGNAE</sequence>
<dbReference type="Proteomes" id="UP000287033">
    <property type="component" value="Unassembled WGS sequence"/>
</dbReference>
<accession>A0A401TGS4</accession>
<gene>
    <name evidence="3" type="ORF">chiPu_0025679</name>
</gene>
<comment type="similarity">
    <text evidence="1">Belongs to the S-100 family.</text>
</comment>
<dbReference type="SUPFAM" id="SSF47473">
    <property type="entry name" value="EF-hand"/>
    <property type="match status" value="1"/>
</dbReference>
<dbReference type="EMBL" id="BEZZ01063253">
    <property type="protein sequence ID" value="GCC41847.1"/>
    <property type="molecule type" value="Genomic_DNA"/>
</dbReference>
<dbReference type="CDD" id="cd00213">
    <property type="entry name" value="S-100"/>
    <property type="match status" value="1"/>
</dbReference>
<evidence type="ECO:0000313" key="3">
    <source>
        <dbReference type="EMBL" id="GCC41847.1"/>
    </source>
</evidence>
<dbReference type="GO" id="GO:0046914">
    <property type="term" value="F:transition metal ion binding"/>
    <property type="evidence" value="ECO:0007669"/>
    <property type="project" value="InterPro"/>
</dbReference>
<proteinExistence type="inferred from homology"/>
<keyword evidence="4" id="KW-1185">Reference proteome</keyword>
<evidence type="ECO:0000259" key="2">
    <source>
        <dbReference type="SMART" id="SM01394"/>
    </source>
</evidence>
<organism evidence="3 4">
    <name type="scientific">Chiloscyllium punctatum</name>
    <name type="common">Brownbanded bambooshark</name>
    <name type="synonym">Hemiscyllium punctatum</name>
    <dbReference type="NCBI Taxonomy" id="137246"/>
    <lineage>
        <taxon>Eukaryota</taxon>
        <taxon>Metazoa</taxon>
        <taxon>Chordata</taxon>
        <taxon>Craniata</taxon>
        <taxon>Vertebrata</taxon>
        <taxon>Chondrichthyes</taxon>
        <taxon>Elasmobranchii</taxon>
        <taxon>Galeomorphii</taxon>
        <taxon>Galeoidea</taxon>
        <taxon>Orectolobiformes</taxon>
        <taxon>Hemiscylliidae</taxon>
        <taxon>Chiloscyllium</taxon>
    </lineage>
</organism>
<reference evidence="3 4" key="1">
    <citation type="journal article" date="2018" name="Nat. Ecol. Evol.">
        <title>Shark genomes provide insights into elasmobranch evolution and the origin of vertebrates.</title>
        <authorList>
            <person name="Hara Y"/>
            <person name="Yamaguchi K"/>
            <person name="Onimaru K"/>
            <person name="Kadota M"/>
            <person name="Koyanagi M"/>
            <person name="Keeley SD"/>
            <person name="Tatsumi K"/>
            <person name="Tanaka K"/>
            <person name="Motone F"/>
            <person name="Kageyama Y"/>
            <person name="Nozu R"/>
            <person name="Adachi N"/>
            <person name="Nishimura O"/>
            <person name="Nakagawa R"/>
            <person name="Tanegashima C"/>
            <person name="Kiyatake I"/>
            <person name="Matsumoto R"/>
            <person name="Murakumo K"/>
            <person name="Nishida K"/>
            <person name="Terakita A"/>
            <person name="Kuratani S"/>
            <person name="Sato K"/>
            <person name="Hyodo S Kuraku.S."/>
        </authorList>
    </citation>
    <scope>NUCLEOTIDE SEQUENCE [LARGE SCALE GENOMIC DNA]</scope>
</reference>
<feature type="domain" description="S100/CaBP-9k-type calcium binding subdomain" evidence="2">
    <location>
        <begin position="25"/>
        <end position="67"/>
    </location>
</feature>
<protein>
    <recommendedName>
        <fullName evidence="2">S100/CaBP-9k-type calcium binding subdomain domain-containing protein</fullName>
    </recommendedName>
</protein>